<evidence type="ECO:0000256" key="1">
    <source>
        <dbReference type="ARBA" id="ARBA00004651"/>
    </source>
</evidence>
<dbReference type="RefSeq" id="WP_180894895.1">
    <property type="nucleotide sequence ID" value="NZ_JACCKD010000009.1"/>
</dbReference>
<dbReference type="NCBIfam" id="TIGR00766">
    <property type="entry name" value="inner membrane protein YhjD"/>
    <property type="match status" value="1"/>
</dbReference>
<protein>
    <submittedName>
        <fullName evidence="8">Inner membrane protein YhjD</fullName>
    </submittedName>
</protein>
<keyword evidence="2" id="KW-1003">Cell membrane</keyword>
<dbReference type="Proteomes" id="UP000582974">
    <property type="component" value="Unassembled WGS sequence"/>
</dbReference>
<dbReference type="AlphaFoldDB" id="A0A838AG32"/>
<dbReference type="Pfam" id="PF03631">
    <property type="entry name" value="Virul_fac_BrkB"/>
    <property type="match status" value="1"/>
</dbReference>
<feature type="compositionally biased region" description="Basic and acidic residues" evidence="6">
    <location>
        <begin position="368"/>
        <end position="378"/>
    </location>
</feature>
<name>A0A838AG32_9PSEU</name>
<feature type="compositionally biased region" description="Basic and acidic residues" evidence="6">
    <location>
        <begin position="1"/>
        <end position="13"/>
    </location>
</feature>
<comment type="caution">
    <text evidence="8">The sequence shown here is derived from an EMBL/GenBank/DDBJ whole genome shotgun (WGS) entry which is preliminary data.</text>
</comment>
<feature type="transmembrane region" description="Helical" evidence="7">
    <location>
        <begin position="243"/>
        <end position="269"/>
    </location>
</feature>
<feature type="transmembrane region" description="Helical" evidence="7">
    <location>
        <begin position="275"/>
        <end position="295"/>
    </location>
</feature>
<evidence type="ECO:0000256" key="5">
    <source>
        <dbReference type="ARBA" id="ARBA00023136"/>
    </source>
</evidence>
<feature type="transmembrane region" description="Helical" evidence="7">
    <location>
        <begin position="121"/>
        <end position="139"/>
    </location>
</feature>
<evidence type="ECO:0000313" key="9">
    <source>
        <dbReference type="Proteomes" id="UP000582974"/>
    </source>
</evidence>
<evidence type="ECO:0000256" key="7">
    <source>
        <dbReference type="SAM" id="Phobius"/>
    </source>
</evidence>
<dbReference type="GO" id="GO:0005886">
    <property type="term" value="C:plasma membrane"/>
    <property type="evidence" value="ECO:0007669"/>
    <property type="project" value="UniProtKB-SubCell"/>
</dbReference>
<keyword evidence="4 7" id="KW-1133">Transmembrane helix</keyword>
<evidence type="ECO:0000256" key="4">
    <source>
        <dbReference type="ARBA" id="ARBA00022989"/>
    </source>
</evidence>
<keyword evidence="9" id="KW-1185">Reference proteome</keyword>
<gene>
    <name evidence="8" type="primary">yhjD</name>
    <name evidence="8" type="ORF">H0B56_21430</name>
</gene>
<proteinExistence type="predicted"/>
<dbReference type="EMBL" id="JACCKD010000009">
    <property type="protein sequence ID" value="MBA0128115.1"/>
    <property type="molecule type" value="Genomic_DNA"/>
</dbReference>
<dbReference type="InterPro" id="IPR017039">
    <property type="entry name" value="Virul_fac_BrkB"/>
</dbReference>
<dbReference type="PANTHER" id="PTHR30213">
    <property type="entry name" value="INNER MEMBRANE PROTEIN YHJD"/>
    <property type="match status" value="1"/>
</dbReference>
<accession>A0A838AG32</accession>
<feature type="transmembrane region" description="Helical" evidence="7">
    <location>
        <begin position="208"/>
        <end position="231"/>
    </location>
</feature>
<evidence type="ECO:0000256" key="6">
    <source>
        <dbReference type="SAM" id="MobiDB-lite"/>
    </source>
</evidence>
<evidence type="ECO:0000256" key="3">
    <source>
        <dbReference type="ARBA" id="ARBA00022692"/>
    </source>
</evidence>
<evidence type="ECO:0000313" key="8">
    <source>
        <dbReference type="EMBL" id="MBA0128115.1"/>
    </source>
</evidence>
<dbReference type="PANTHER" id="PTHR30213:SF1">
    <property type="entry name" value="INNER MEMBRANE PROTEIN YHJD"/>
    <property type="match status" value="1"/>
</dbReference>
<comment type="subcellular location">
    <subcellularLocation>
        <location evidence="1">Cell membrane</location>
        <topology evidence="1">Multi-pass membrane protein</topology>
    </subcellularLocation>
</comment>
<dbReference type="InterPro" id="IPR005274">
    <property type="entry name" value="IM_pro_YhjD"/>
</dbReference>
<feature type="region of interest" description="Disordered" evidence="6">
    <location>
        <begin position="356"/>
        <end position="378"/>
    </location>
</feature>
<sequence>MAADRRRSDDRPAKQKAQRVARGAQQVVPSVRQRYPAIDHLVRAKEAFGDRYGTHYAAAITYFSVLSLVPILMVGFAIAGYILAADPTLLADLQSRLQRAAPVGLRETVGEVVETAVDSRATVGVLGLATALYSGIGWMRNLRDALTAQWGQERKKRPLLKGTARDLLALLGLGFALIVSFALTTAGSTAANSLLTLIGLEDDLPARIGLTTLMTVLSLAANWLVFLWVIARLPRERVTLRSAVKGALIAAVGFEVLKQIASLFIASVMSSPTGALFGPIIGLLVFANLVSRFLLFVTAWTATATENIVQTVSPPGPVEVRPLVHVRRGASARQAVGILGTGALLGGGARWLWRRSRGSAGQPSPEASPEKRAEGRGE</sequence>
<keyword evidence="3 7" id="KW-0812">Transmembrane</keyword>
<evidence type="ECO:0000256" key="2">
    <source>
        <dbReference type="ARBA" id="ARBA00022475"/>
    </source>
</evidence>
<organism evidence="8 9">
    <name type="scientific">Haloechinothrix aidingensis</name>
    <dbReference type="NCBI Taxonomy" id="2752311"/>
    <lineage>
        <taxon>Bacteria</taxon>
        <taxon>Bacillati</taxon>
        <taxon>Actinomycetota</taxon>
        <taxon>Actinomycetes</taxon>
        <taxon>Pseudonocardiales</taxon>
        <taxon>Pseudonocardiaceae</taxon>
        <taxon>Haloechinothrix</taxon>
    </lineage>
</organism>
<reference evidence="8 9" key="1">
    <citation type="submission" date="2020-07" db="EMBL/GenBank/DDBJ databases">
        <title>Genome of Haloechinothrix sp.</title>
        <authorList>
            <person name="Tang S.-K."/>
            <person name="Yang L."/>
            <person name="Zhu W.-Y."/>
        </authorList>
    </citation>
    <scope>NUCLEOTIDE SEQUENCE [LARGE SCALE GENOMIC DNA]</scope>
    <source>
        <strain evidence="8 9">YIM 98757</strain>
    </source>
</reference>
<feature type="region of interest" description="Disordered" evidence="6">
    <location>
        <begin position="1"/>
        <end position="20"/>
    </location>
</feature>
<keyword evidence="5 7" id="KW-0472">Membrane</keyword>
<feature type="transmembrane region" description="Helical" evidence="7">
    <location>
        <begin position="167"/>
        <end position="188"/>
    </location>
</feature>
<feature type="transmembrane region" description="Helical" evidence="7">
    <location>
        <begin position="60"/>
        <end position="84"/>
    </location>
</feature>